<dbReference type="GO" id="GO:0006012">
    <property type="term" value="P:galactose metabolic process"/>
    <property type="evidence" value="ECO:0007669"/>
    <property type="project" value="UniProtKB-KW"/>
</dbReference>
<dbReference type="SUPFAM" id="SSF54211">
    <property type="entry name" value="Ribosomal protein S5 domain 2-like"/>
    <property type="match status" value="1"/>
</dbReference>
<dbReference type="Pfam" id="PF00288">
    <property type="entry name" value="GHMP_kinases_N"/>
    <property type="match status" value="1"/>
</dbReference>
<dbReference type="InterPro" id="IPR006204">
    <property type="entry name" value="GHMP_kinase_N_dom"/>
</dbReference>
<dbReference type="EMBL" id="MPDM01000001">
    <property type="protein sequence ID" value="OKL50670.1"/>
    <property type="molecule type" value="Genomic_DNA"/>
</dbReference>
<dbReference type="GO" id="GO:0005829">
    <property type="term" value="C:cytosol"/>
    <property type="evidence" value="ECO:0007669"/>
    <property type="project" value="TreeGrafter"/>
</dbReference>
<reference evidence="11" key="1">
    <citation type="submission" date="2016-11" db="EMBL/GenBank/DDBJ databases">
        <title>Actinomyces gypaetusis sp. nov. isolated from Gypaetus barbatus in Qinghai Tibet Plateau China.</title>
        <authorList>
            <person name="Meng X."/>
        </authorList>
    </citation>
    <scope>NUCLEOTIDE SEQUENCE [LARGE SCALE GENOMIC DNA]</scope>
    <source>
        <strain evidence="11">DSM 15383</strain>
    </source>
</reference>
<keyword evidence="11" id="KW-1185">Reference proteome</keyword>
<dbReference type="InterPro" id="IPR019539">
    <property type="entry name" value="GalKase_N"/>
</dbReference>
<keyword evidence="3" id="KW-0547">Nucleotide-binding</keyword>
<dbReference type="STRING" id="156892.BM477_00640"/>
<evidence type="ECO:0000256" key="2">
    <source>
        <dbReference type="ARBA" id="ARBA00022679"/>
    </source>
</evidence>
<keyword evidence="2" id="KW-0808">Transferase</keyword>
<accession>A0A1Q5PTG3</accession>
<dbReference type="Pfam" id="PF10509">
    <property type="entry name" value="GalKase_gal_bdg"/>
    <property type="match status" value="1"/>
</dbReference>
<dbReference type="Proteomes" id="UP000186465">
    <property type="component" value="Unassembled WGS sequence"/>
</dbReference>
<organism evidence="10 11">
    <name type="scientific">Boudabousia marimammalium</name>
    <dbReference type="NCBI Taxonomy" id="156892"/>
    <lineage>
        <taxon>Bacteria</taxon>
        <taxon>Bacillati</taxon>
        <taxon>Actinomycetota</taxon>
        <taxon>Actinomycetes</taxon>
        <taxon>Actinomycetales</taxon>
        <taxon>Actinomycetaceae</taxon>
        <taxon>Boudabousia</taxon>
    </lineage>
</organism>
<dbReference type="GO" id="GO:0005524">
    <property type="term" value="F:ATP binding"/>
    <property type="evidence" value="ECO:0007669"/>
    <property type="project" value="UniProtKB-KW"/>
</dbReference>
<gene>
    <name evidence="10" type="ORF">BM477_00640</name>
</gene>
<dbReference type="InterPro" id="IPR036554">
    <property type="entry name" value="GHMP_kinase_C_sf"/>
</dbReference>
<dbReference type="InterPro" id="IPR014721">
    <property type="entry name" value="Ribsml_uS5_D2-typ_fold_subgr"/>
</dbReference>
<dbReference type="InterPro" id="IPR006203">
    <property type="entry name" value="GHMP_knse_ATP-bd_CS"/>
</dbReference>
<dbReference type="AlphaFoldDB" id="A0A1Q5PTG3"/>
<dbReference type="InterPro" id="IPR013750">
    <property type="entry name" value="GHMP_kinase_C_dom"/>
</dbReference>
<dbReference type="InterPro" id="IPR006206">
    <property type="entry name" value="Mevalonate/galactokinase"/>
</dbReference>
<sequence>MPTTAKRVSWFVPGRIEVLGKHTDYAGGRSLLAAANVGITFVAEANDEGVVRISSDAVEGTVELPLAENIEGYDNGHWAGYARAVVTRLVLNFGDQVVGANIHMTTTLPLASGMSSSSAMVVGLARCLMDLSGIESTDLFRRNISSAEEFAAYLACIENGMSFGELVGHRGVGTFGGSEDHTAMLCGVEDSLVQYAFCPVRREAVVPFALDHSFVVAVSGVLAEKSGAARDAYNRASQSTRDILAQWNEHTGREDSFLADAIAATPEAAEQIRGLLGEGNYLRKRFEQFLIESDQLVVQAADALLAGDLEDFGRVVDLSQHWTDVGLQNQVDETRALAALAREEGAVAASAFGAGFGGSVWALVPTTEAEEFAGRWLEKYIAQFPEVAGRAHTVITRPGSRATRLELELA</sequence>
<dbReference type="Gene3D" id="3.30.230.10">
    <property type="match status" value="1"/>
</dbReference>
<proteinExistence type="inferred from homology"/>
<dbReference type="SUPFAM" id="SSF55060">
    <property type="entry name" value="GHMP Kinase, C-terminal domain"/>
    <property type="match status" value="1"/>
</dbReference>
<keyword evidence="6" id="KW-0299">Galactose metabolism</keyword>
<dbReference type="Gene3D" id="3.30.70.890">
    <property type="entry name" value="GHMP kinase, C-terminal domain"/>
    <property type="match status" value="1"/>
</dbReference>
<evidence type="ECO:0000256" key="1">
    <source>
        <dbReference type="ARBA" id="ARBA00006566"/>
    </source>
</evidence>
<dbReference type="PROSITE" id="PS00627">
    <property type="entry name" value="GHMP_KINASES_ATP"/>
    <property type="match status" value="1"/>
</dbReference>
<feature type="domain" description="GHMP kinase N-terminal" evidence="7">
    <location>
        <begin position="84"/>
        <end position="141"/>
    </location>
</feature>
<keyword evidence="6" id="KW-0119">Carbohydrate metabolism</keyword>
<evidence type="ECO:0000256" key="3">
    <source>
        <dbReference type="ARBA" id="ARBA00022741"/>
    </source>
</evidence>
<dbReference type="PANTHER" id="PTHR10457">
    <property type="entry name" value="MEVALONATE KINASE/GALACTOKINASE"/>
    <property type="match status" value="1"/>
</dbReference>
<keyword evidence="4 10" id="KW-0418">Kinase</keyword>
<dbReference type="Pfam" id="PF08544">
    <property type="entry name" value="GHMP_kinases_C"/>
    <property type="match status" value="1"/>
</dbReference>
<keyword evidence="5" id="KW-0067">ATP-binding</keyword>
<evidence type="ECO:0000313" key="10">
    <source>
        <dbReference type="EMBL" id="OKL50670.1"/>
    </source>
</evidence>
<evidence type="ECO:0000259" key="8">
    <source>
        <dbReference type="Pfam" id="PF08544"/>
    </source>
</evidence>
<dbReference type="OrthoDB" id="257453at2"/>
<evidence type="ECO:0000256" key="4">
    <source>
        <dbReference type="ARBA" id="ARBA00022777"/>
    </source>
</evidence>
<dbReference type="InterPro" id="IPR020568">
    <property type="entry name" value="Ribosomal_Su5_D2-typ_SF"/>
</dbReference>
<evidence type="ECO:0000313" key="11">
    <source>
        <dbReference type="Proteomes" id="UP000186465"/>
    </source>
</evidence>
<dbReference type="PRINTS" id="PR00473">
    <property type="entry name" value="GALCTOKINASE"/>
</dbReference>
<evidence type="ECO:0000259" key="9">
    <source>
        <dbReference type="Pfam" id="PF10509"/>
    </source>
</evidence>
<feature type="domain" description="GHMP kinase C-terminal" evidence="8">
    <location>
        <begin position="301"/>
        <end position="381"/>
    </location>
</feature>
<dbReference type="PANTHER" id="PTHR10457:SF7">
    <property type="entry name" value="GALACTOKINASE-RELATED"/>
    <property type="match status" value="1"/>
</dbReference>
<evidence type="ECO:0000256" key="6">
    <source>
        <dbReference type="ARBA" id="ARBA00023144"/>
    </source>
</evidence>
<dbReference type="PRINTS" id="PR00959">
    <property type="entry name" value="MEVGALKINASE"/>
</dbReference>
<dbReference type="GO" id="GO:0004335">
    <property type="term" value="F:galactokinase activity"/>
    <property type="evidence" value="ECO:0007669"/>
    <property type="project" value="InterPro"/>
</dbReference>
<evidence type="ECO:0000256" key="5">
    <source>
        <dbReference type="ARBA" id="ARBA00022840"/>
    </source>
</evidence>
<comment type="similarity">
    <text evidence="1">Belongs to the GHMP kinase family. GalK subfamily.</text>
</comment>
<name>A0A1Q5PTG3_9ACTO</name>
<comment type="caution">
    <text evidence="10">The sequence shown here is derived from an EMBL/GenBank/DDBJ whole genome shotgun (WGS) entry which is preliminary data.</text>
</comment>
<dbReference type="InterPro" id="IPR000705">
    <property type="entry name" value="Galactokinase"/>
</dbReference>
<dbReference type="PIRSF" id="PIRSF000530">
    <property type="entry name" value="Galactokinase"/>
    <property type="match status" value="1"/>
</dbReference>
<protein>
    <submittedName>
        <fullName evidence="10">Galactokinase</fullName>
    </submittedName>
</protein>
<feature type="domain" description="Galactokinase N-terminal" evidence="9">
    <location>
        <begin position="8"/>
        <end position="43"/>
    </location>
</feature>
<evidence type="ECO:0000259" key="7">
    <source>
        <dbReference type="Pfam" id="PF00288"/>
    </source>
</evidence>